<gene>
    <name evidence="1" type="ORF">COB21_05220</name>
</gene>
<reference evidence="2" key="1">
    <citation type="submission" date="2017-08" db="EMBL/GenBank/DDBJ databases">
        <title>A dynamic microbial community with high functional redundancy inhabits the cold, oxic subseafloor aquifer.</title>
        <authorList>
            <person name="Tully B.J."/>
            <person name="Wheat C.G."/>
            <person name="Glazer B.T."/>
            <person name="Huber J.A."/>
        </authorList>
    </citation>
    <scope>NUCLEOTIDE SEQUENCE [LARGE SCALE GENOMIC DNA]</scope>
</reference>
<dbReference type="GO" id="GO:0005737">
    <property type="term" value="C:cytoplasm"/>
    <property type="evidence" value="ECO:0007669"/>
    <property type="project" value="TreeGrafter"/>
</dbReference>
<dbReference type="Proteomes" id="UP000218775">
    <property type="component" value="Unassembled WGS sequence"/>
</dbReference>
<sequence>MRRCVVKPATTNFGIGIHFIPKNSPYAWREAIHACFKLSGTVVAETFIQGKEYRFLVIGNAVNGIVYREPANIIGDGISRIKNLVQAKNENPNYYRFPYFLKLEKFELNFLKAQGLTPTSILPQGKKIYLRENSNISTGGDSIDVTDSVPNFFHSIALKSAKACGAKICGVDMIIPSFSGQNYAIIELNYNPAIFFHSVPFQGKDRDPGSALLKLFNLI</sequence>
<dbReference type="GO" id="GO:0018169">
    <property type="term" value="F:ribosomal S6-glutamic acid ligase activity"/>
    <property type="evidence" value="ECO:0007669"/>
    <property type="project" value="TreeGrafter"/>
</dbReference>
<dbReference type="PANTHER" id="PTHR21621">
    <property type="entry name" value="RIBOSOMAL PROTEIN S6 MODIFICATION PROTEIN"/>
    <property type="match status" value="1"/>
</dbReference>
<dbReference type="PANTHER" id="PTHR21621:SF0">
    <property type="entry name" value="BETA-CITRYLGLUTAMATE SYNTHASE B-RELATED"/>
    <property type="match status" value="1"/>
</dbReference>
<protein>
    <recommendedName>
        <fullName evidence="3">ATP-grasp domain-containing protein</fullName>
    </recommendedName>
</protein>
<evidence type="ECO:0008006" key="3">
    <source>
        <dbReference type="Google" id="ProtNLM"/>
    </source>
</evidence>
<comment type="caution">
    <text evidence="1">The sequence shown here is derived from an EMBL/GenBank/DDBJ whole genome shotgun (WGS) entry which is preliminary data.</text>
</comment>
<proteinExistence type="predicted"/>
<dbReference type="InterPro" id="IPR013815">
    <property type="entry name" value="ATP_grasp_subdomain_1"/>
</dbReference>
<dbReference type="GO" id="GO:0009432">
    <property type="term" value="P:SOS response"/>
    <property type="evidence" value="ECO:0007669"/>
    <property type="project" value="TreeGrafter"/>
</dbReference>
<evidence type="ECO:0000313" key="2">
    <source>
        <dbReference type="Proteomes" id="UP000218775"/>
    </source>
</evidence>
<dbReference type="Gene3D" id="3.30.470.20">
    <property type="entry name" value="ATP-grasp fold, B domain"/>
    <property type="match status" value="2"/>
</dbReference>
<dbReference type="Gene3D" id="3.30.1490.20">
    <property type="entry name" value="ATP-grasp fold, A domain"/>
    <property type="match status" value="1"/>
</dbReference>
<name>A0A2A4X0I1_UNCAE</name>
<dbReference type="AlphaFoldDB" id="A0A2A4X0I1"/>
<evidence type="ECO:0000313" key="1">
    <source>
        <dbReference type="EMBL" id="PCI75841.1"/>
    </source>
</evidence>
<dbReference type="EMBL" id="NVUK01000039">
    <property type="protein sequence ID" value="PCI75841.1"/>
    <property type="molecule type" value="Genomic_DNA"/>
</dbReference>
<dbReference type="SUPFAM" id="SSF56059">
    <property type="entry name" value="Glutathione synthetase ATP-binding domain-like"/>
    <property type="match status" value="1"/>
</dbReference>
<accession>A0A2A4X0I1</accession>
<organism evidence="1 2">
    <name type="scientific">Aerophobetes bacterium</name>
    <dbReference type="NCBI Taxonomy" id="2030807"/>
    <lineage>
        <taxon>Bacteria</taxon>
        <taxon>Candidatus Aerophobota</taxon>
    </lineage>
</organism>
<dbReference type="GO" id="GO:0005524">
    <property type="term" value="F:ATP binding"/>
    <property type="evidence" value="ECO:0007669"/>
    <property type="project" value="InterPro"/>
</dbReference>